<evidence type="ECO:0000313" key="2">
    <source>
        <dbReference type="EnsemblPlants" id="PGSC0003DMT400092708"/>
    </source>
</evidence>
<dbReference type="Gramene" id="PGSC0003DMT400092708">
    <property type="protein sequence ID" value="PGSC0003DMT400092708"/>
    <property type="gene ID" value="PGSC0003DMG400042279"/>
</dbReference>
<proteinExistence type="predicted"/>
<reference evidence="3" key="1">
    <citation type="journal article" date="2011" name="Nature">
        <title>Genome sequence and analysis of the tuber crop potato.</title>
        <authorList>
            <consortium name="The Potato Genome Sequencing Consortium"/>
        </authorList>
    </citation>
    <scope>NUCLEOTIDE SEQUENCE [LARGE SCALE GENOMIC DNA]</scope>
    <source>
        <strain evidence="3">cv. DM1-3 516 R44</strain>
    </source>
</reference>
<evidence type="ECO:0000256" key="1">
    <source>
        <dbReference type="SAM" id="MobiDB-lite"/>
    </source>
</evidence>
<dbReference type="InParanoid" id="M1DQD4"/>
<dbReference type="Proteomes" id="UP000011115">
    <property type="component" value="Unassembled WGS sequence"/>
</dbReference>
<feature type="compositionally biased region" description="Acidic residues" evidence="1">
    <location>
        <begin position="104"/>
        <end position="142"/>
    </location>
</feature>
<protein>
    <submittedName>
        <fullName evidence="2">Uncharacterized protein</fullName>
    </submittedName>
</protein>
<feature type="compositionally biased region" description="Basic and acidic residues" evidence="1">
    <location>
        <begin position="80"/>
        <end position="98"/>
    </location>
</feature>
<name>M1DQD4_SOLTU</name>
<sequence>MEGLCGMSFVGPTSVDLDIFLHIIPRELVRSEEETIYAKGLSTDLHVLSMHMTSSRRSFNEVTYYVMEIERVRGPWAREEMKRQPDSILEEANRDELHLPTNVEGDEEETFEKDEWIDHEEETSEEDACEWIDYEETSEENE</sequence>
<dbReference type="HOGENOM" id="CLU_1819256_0_0_1"/>
<evidence type="ECO:0000313" key="3">
    <source>
        <dbReference type="Proteomes" id="UP000011115"/>
    </source>
</evidence>
<accession>M1DQD4</accession>
<dbReference type="EnsemblPlants" id="PGSC0003DMT400092708">
    <property type="protein sequence ID" value="PGSC0003DMT400092708"/>
    <property type="gene ID" value="PGSC0003DMG400042279"/>
</dbReference>
<keyword evidence="3" id="KW-1185">Reference proteome</keyword>
<organism evidence="2 3">
    <name type="scientific">Solanum tuberosum</name>
    <name type="common">Potato</name>
    <dbReference type="NCBI Taxonomy" id="4113"/>
    <lineage>
        <taxon>Eukaryota</taxon>
        <taxon>Viridiplantae</taxon>
        <taxon>Streptophyta</taxon>
        <taxon>Embryophyta</taxon>
        <taxon>Tracheophyta</taxon>
        <taxon>Spermatophyta</taxon>
        <taxon>Magnoliopsida</taxon>
        <taxon>eudicotyledons</taxon>
        <taxon>Gunneridae</taxon>
        <taxon>Pentapetalae</taxon>
        <taxon>asterids</taxon>
        <taxon>lamiids</taxon>
        <taxon>Solanales</taxon>
        <taxon>Solanaceae</taxon>
        <taxon>Solanoideae</taxon>
        <taxon>Solaneae</taxon>
        <taxon>Solanum</taxon>
    </lineage>
</organism>
<reference evidence="2" key="2">
    <citation type="submission" date="2015-06" db="UniProtKB">
        <authorList>
            <consortium name="EnsemblPlants"/>
        </authorList>
    </citation>
    <scope>IDENTIFICATION</scope>
    <source>
        <strain evidence="2">DM1-3 516 R44</strain>
    </source>
</reference>
<dbReference type="PaxDb" id="4113-PGSC0003DMT400092708"/>
<dbReference type="AlphaFoldDB" id="M1DQD4"/>
<feature type="region of interest" description="Disordered" evidence="1">
    <location>
        <begin position="80"/>
        <end position="142"/>
    </location>
</feature>